<evidence type="ECO:0000256" key="2">
    <source>
        <dbReference type="ARBA" id="ARBA00022649"/>
    </source>
</evidence>
<dbReference type="Pfam" id="PF05016">
    <property type="entry name" value="ParE_toxin"/>
    <property type="match status" value="1"/>
</dbReference>
<gene>
    <name evidence="3" type="ORF">H6H03_22450</name>
</gene>
<accession>A0ABR8KC50</accession>
<dbReference type="InterPro" id="IPR007712">
    <property type="entry name" value="RelE/ParE_toxin"/>
</dbReference>
<evidence type="ECO:0000313" key="3">
    <source>
        <dbReference type="EMBL" id="MBD2736615.1"/>
    </source>
</evidence>
<dbReference type="Gene3D" id="3.30.2310.20">
    <property type="entry name" value="RelE-like"/>
    <property type="match status" value="1"/>
</dbReference>
<comment type="similarity">
    <text evidence="1">Belongs to the RelE toxin family.</text>
</comment>
<protein>
    <submittedName>
        <fullName evidence="3">Type II toxin-antitoxin system RelE/ParE family toxin</fullName>
    </submittedName>
</protein>
<dbReference type="EMBL" id="JACJTU010000023">
    <property type="protein sequence ID" value="MBD2736615.1"/>
    <property type="molecule type" value="Genomic_DNA"/>
</dbReference>
<keyword evidence="2" id="KW-1277">Toxin-antitoxin system</keyword>
<sequence>MKKLPSPIKECIDSKIEQLAIEPRPVGVKKLADEESLYRIKIGDYRVIYQIFDTILLVSVIKVKHRRDVYRDES</sequence>
<evidence type="ECO:0000256" key="1">
    <source>
        <dbReference type="ARBA" id="ARBA00006226"/>
    </source>
</evidence>
<dbReference type="InterPro" id="IPR035093">
    <property type="entry name" value="RelE/ParE_toxin_dom_sf"/>
</dbReference>
<dbReference type="PANTHER" id="PTHR35601">
    <property type="entry name" value="TOXIN RELE"/>
    <property type="match status" value="1"/>
</dbReference>
<reference evidence="3 4" key="1">
    <citation type="journal article" date="2020" name="ISME J.">
        <title>Comparative genomics reveals insights into cyanobacterial evolution and habitat adaptation.</title>
        <authorList>
            <person name="Chen M.Y."/>
            <person name="Teng W.K."/>
            <person name="Zhao L."/>
            <person name="Hu C.X."/>
            <person name="Zhou Y.K."/>
            <person name="Han B.P."/>
            <person name="Song L.R."/>
            <person name="Shu W.S."/>
        </authorList>
    </citation>
    <scope>NUCLEOTIDE SEQUENCE [LARGE SCALE GENOMIC DNA]</scope>
    <source>
        <strain evidence="3 4">FACHB-159</strain>
    </source>
</reference>
<organism evidence="3 4">
    <name type="scientific">Nostoc paludosum FACHB-159</name>
    <dbReference type="NCBI Taxonomy" id="2692908"/>
    <lineage>
        <taxon>Bacteria</taxon>
        <taxon>Bacillati</taxon>
        <taxon>Cyanobacteriota</taxon>
        <taxon>Cyanophyceae</taxon>
        <taxon>Nostocales</taxon>
        <taxon>Nostocaceae</taxon>
        <taxon>Nostoc</taxon>
    </lineage>
</organism>
<name>A0ABR8KC50_9NOSO</name>
<comment type="caution">
    <text evidence="3">The sequence shown here is derived from an EMBL/GenBank/DDBJ whole genome shotgun (WGS) entry which is preliminary data.</text>
</comment>
<dbReference type="PANTHER" id="PTHR35601:SF1">
    <property type="entry name" value="TOXIN RELE"/>
    <property type="match status" value="1"/>
</dbReference>
<dbReference type="SUPFAM" id="SSF143011">
    <property type="entry name" value="RelE-like"/>
    <property type="match status" value="1"/>
</dbReference>
<proteinExistence type="inferred from homology"/>
<keyword evidence="4" id="KW-1185">Reference proteome</keyword>
<evidence type="ECO:0000313" key="4">
    <source>
        <dbReference type="Proteomes" id="UP000637383"/>
    </source>
</evidence>
<dbReference type="Proteomes" id="UP000637383">
    <property type="component" value="Unassembled WGS sequence"/>
</dbReference>